<dbReference type="CDD" id="cd08414">
    <property type="entry name" value="PBP2_LTTR_aromatics_like"/>
    <property type="match status" value="1"/>
</dbReference>
<dbReference type="Gene3D" id="3.40.190.10">
    <property type="entry name" value="Periplasmic binding protein-like II"/>
    <property type="match status" value="2"/>
</dbReference>
<dbReference type="KEGG" id="drg:H9K76_23120"/>
<dbReference type="AlphaFoldDB" id="A0A7G9RNX8"/>
<dbReference type="GO" id="GO:0003700">
    <property type="term" value="F:DNA-binding transcription factor activity"/>
    <property type="evidence" value="ECO:0007669"/>
    <property type="project" value="InterPro"/>
</dbReference>
<dbReference type="InterPro" id="IPR036388">
    <property type="entry name" value="WH-like_DNA-bd_sf"/>
</dbReference>
<dbReference type="Gene3D" id="1.10.10.10">
    <property type="entry name" value="Winged helix-like DNA-binding domain superfamily/Winged helix DNA-binding domain"/>
    <property type="match status" value="1"/>
</dbReference>
<dbReference type="GO" id="GO:0003677">
    <property type="term" value="F:DNA binding"/>
    <property type="evidence" value="ECO:0007669"/>
    <property type="project" value="UniProtKB-KW"/>
</dbReference>
<gene>
    <name evidence="6" type="ORF">H9K76_23120</name>
</gene>
<dbReference type="PRINTS" id="PR00039">
    <property type="entry name" value="HTHLYSR"/>
</dbReference>
<dbReference type="Pfam" id="PF00126">
    <property type="entry name" value="HTH_1"/>
    <property type="match status" value="1"/>
</dbReference>
<evidence type="ECO:0000313" key="6">
    <source>
        <dbReference type="EMBL" id="QNN57303.1"/>
    </source>
</evidence>
<evidence type="ECO:0000313" key="7">
    <source>
        <dbReference type="Proteomes" id="UP000515811"/>
    </source>
</evidence>
<dbReference type="FunFam" id="1.10.10.10:FF:000001">
    <property type="entry name" value="LysR family transcriptional regulator"/>
    <property type="match status" value="1"/>
</dbReference>
<feature type="domain" description="HTH lysR-type" evidence="5">
    <location>
        <begin position="1"/>
        <end position="58"/>
    </location>
</feature>
<keyword evidence="4" id="KW-0804">Transcription</keyword>
<dbReference type="InterPro" id="IPR036390">
    <property type="entry name" value="WH_DNA-bd_sf"/>
</dbReference>
<protein>
    <submittedName>
        <fullName evidence="6">LysR family transcriptional regulator</fullName>
    </submittedName>
</protein>
<proteinExistence type="inferred from homology"/>
<dbReference type="SUPFAM" id="SSF53850">
    <property type="entry name" value="Periplasmic binding protein-like II"/>
    <property type="match status" value="1"/>
</dbReference>
<organism evidence="6 7">
    <name type="scientific">Diaphorobacter ruginosibacter</name>
    <dbReference type="NCBI Taxonomy" id="1715720"/>
    <lineage>
        <taxon>Bacteria</taxon>
        <taxon>Pseudomonadati</taxon>
        <taxon>Pseudomonadota</taxon>
        <taxon>Betaproteobacteria</taxon>
        <taxon>Burkholderiales</taxon>
        <taxon>Comamonadaceae</taxon>
        <taxon>Diaphorobacter</taxon>
    </lineage>
</organism>
<evidence type="ECO:0000256" key="3">
    <source>
        <dbReference type="ARBA" id="ARBA00023125"/>
    </source>
</evidence>
<dbReference type="Proteomes" id="UP000515811">
    <property type="component" value="Chromosome"/>
</dbReference>
<evidence type="ECO:0000256" key="4">
    <source>
        <dbReference type="ARBA" id="ARBA00023163"/>
    </source>
</evidence>
<dbReference type="GO" id="GO:0032993">
    <property type="term" value="C:protein-DNA complex"/>
    <property type="evidence" value="ECO:0007669"/>
    <property type="project" value="TreeGrafter"/>
</dbReference>
<keyword evidence="2" id="KW-0805">Transcription regulation</keyword>
<dbReference type="SUPFAM" id="SSF46785">
    <property type="entry name" value="Winged helix' DNA-binding domain"/>
    <property type="match status" value="1"/>
</dbReference>
<dbReference type="InterPro" id="IPR005119">
    <property type="entry name" value="LysR_subst-bd"/>
</dbReference>
<keyword evidence="7" id="KW-1185">Reference proteome</keyword>
<dbReference type="PROSITE" id="PS50931">
    <property type="entry name" value="HTH_LYSR"/>
    <property type="match status" value="1"/>
</dbReference>
<name>A0A7G9RNX8_9BURK</name>
<evidence type="ECO:0000259" key="5">
    <source>
        <dbReference type="PROSITE" id="PS50931"/>
    </source>
</evidence>
<comment type="similarity">
    <text evidence="1">Belongs to the LysR transcriptional regulatory family.</text>
</comment>
<dbReference type="PANTHER" id="PTHR30346:SF28">
    <property type="entry name" value="HTH-TYPE TRANSCRIPTIONAL REGULATOR CYNR"/>
    <property type="match status" value="1"/>
</dbReference>
<dbReference type="InterPro" id="IPR000847">
    <property type="entry name" value="LysR_HTH_N"/>
</dbReference>
<accession>A0A7G9RNX8</accession>
<dbReference type="RefSeq" id="WP_187597568.1">
    <property type="nucleotide sequence ID" value="NZ_CP060714.1"/>
</dbReference>
<evidence type="ECO:0000256" key="2">
    <source>
        <dbReference type="ARBA" id="ARBA00023015"/>
    </source>
</evidence>
<keyword evidence="3" id="KW-0238">DNA-binding</keyword>
<dbReference type="EMBL" id="CP060714">
    <property type="protein sequence ID" value="QNN57303.1"/>
    <property type="molecule type" value="Genomic_DNA"/>
</dbReference>
<sequence>MELRHLKGFLAVAQEQSFTRAAKKLHMAQPPLSQRIRELEDELGVKLFERCTRRVHLTQAGETFLEGVQSLLLQLEQAVEACRKVERGERGMLRVGYTGRASQQLLPRLVLSFRQRYPDVQLDIQGPHPTGWLRSALQDGRLDVALCFLPLHDAQIETRSFVCSEFVLALPAGHPLAGQAQVPLSALAGERFVGYPSNQGFHLRDCMDDACRAAGFTPHVVHESETSQVLICHIAAGTGVSVIPAELQQLEHLGGVVFKSLGENAPRLEHGMAWLGSNRNPALHNLLGLDLTKNPPTGTQ</sequence>
<dbReference type="Pfam" id="PF03466">
    <property type="entry name" value="LysR_substrate"/>
    <property type="match status" value="1"/>
</dbReference>
<reference evidence="6 7" key="1">
    <citation type="submission" date="2020-08" db="EMBL/GenBank/DDBJ databases">
        <title>Genome sequence of Diaphorobacter ruginosibacter DSM 27467T.</title>
        <authorList>
            <person name="Hyun D.-W."/>
            <person name="Bae J.-W."/>
        </authorList>
    </citation>
    <scope>NUCLEOTIDE SEQUENCE [LARGE SCALE GENOMIC DNA]</scope>
    <source>
        <strain evidence="6 7">DSM 27467</strain>
    </source>
</reference>
<evidence type="ECO:0000256" key="1">
    <source>
        <dbReference type="ARBA" id="ARBA00009437"/>
    </source>
</evidence>
<dbReference type="PANTHER" id="PTHR30346">
    <property type="entry name" value="TRANSCRIPTIONAL DUAL REGULATOR HCAR-RELATED"/>
    <property type="match status" value="1"/>
</dbReference>